<name>F6BA62_DESCC</name>
<feature type="signal peptide" evidence="1">
    <location>
        <begin position="1"/>
        <end position="23"/>
    </location>
</feature>
<dbReference type="RefSeq" id="WP_013810604.1">
    <property type="nucleotide sequence ID" value="NC_015565.1"/>
</dbReference>
<reference evidence="2 3" key="1">
    <citation type="submission" date="2011-05" db="EMBL/GenBank/DDBJ databases">
        <title>Complete sequence of Desulfotomaculum carboxydivorans CO-1-SRB.</title>
        <authorList>
            <consortium name="US DOE Joint Genome Institute"/>
            <person name="Lucas S."/>
            <person name="Han J."/>
            <person name="Lapidus A."/>
            <person name="Cheng J.-F."/>
            <person name="Goodwin L."/>
            <person name="Pitluck S."/>
            <person name="Peters L."/>
            <person name="Mikhailova N."/>
            <person name="Lu M."/>
            <person name="Han C."/>
            <person name="Tapia R."/>
            <person name="Land M."/>
            <person name="Hauser L."/>
            <person name="Kyrpides N."/>
            <person name="Ivanova N."/>
            <person name="Pagani I."/>
            <person name="Stams A."/>
            <person name="Plugge C."/>
            <person name="Muyzer G."/>
            <person name="Kuever J."/>
            <person name="Parshina S."/>
            <person name="Ivanova A."/>
            <person name="Nazina T."/>
            <person name="Woyke T."/>
        </authorList>
    </citation>
    <scope>NUCLEOTIDE SEQUENCE [LARGE SCALE GENOMIC DNA]</scope>
    <source>
        <strain evidence="3">DSM 14880 / VKM B-2319 / CO-1-SRB</strain>
    </source>
</reference>
<gene>
    <name evidence="2" type="ordered locus">Desca_2192</name>
</gene>
<dbReference type="KEGG" id="dca:Desca_2192"/>
<dbReference type="STRING" id="868595.Desca_2192"/>
<evidence type="ECO:0000313" key="3">
    <source>
        <dbReference type="Proteomes" id="UP000009226"/>
    </source>
</evidence>
<accession>F6BA62</accession>
<keyword evidence="3" id="KW-1185">Reference proteome</keyword>
<evidence type="ECO:0000256" key="1">
    <source>
        <dbReference type="SAM" id="SignalP"/>
    </source>
</evidence>
<dbReference type="AlphaFoldDB" id="F6BA62"/>
<dbReference type="Proteomes" id="UP000009226">
    <property type="component" value="Chromosome"/>
</dbReference>
<organism evidence="2 3">
    <name type="scientific">Desulfotomaculum nigrificans (strain DSM 14880 / VKM B-2319 / CO-1-SRB)</name>
    <name type="common">Desulfotomaculum carboxydivorans</name>
    <dbReference type="NCBI Taxonomy" id="868595"/>
    <lineage>
        <taxon>Bacteria</taxon>
        <taxon>Bacillati</taxon>
        <taxon>Bacillota</taxon>
        <taxon>Clostridia</taxon>
        <taxon>Eubacteriales</taxon>
        <taxon>Desulfotomaculaceae</taxon>
        <taxon>Desulfotomaculum</taxon>
    </lineage>
</organism>
<keyword evidence="1" id="KW-0732">Signal</keyword>
<dbReference type="EMBL" id="CP002736">
    <property type="protein sequence ID" value="AEF95031.1"/>
    <property type="molecule type" value="Genomic_DNA"/>
</dbReference>
<sequence precursor="true">MRKFSCMVLTMLFLLTLAGPAMASDDQMIYRVVTSGYYAMYKDGSGRWVGNEQGIITPVSPGDTRPVYFGDIGCPVNQDEWQITRVKVISGINATEDMFDKSTTEGKKTGLWRNIDWKDYTYKYKRYMSGNGDYSLSYNTNSNWDVNVTARVPLGPDENKVKVAGRPDVAMYYANTTWSADSSAVLWTVPIIVEWYGYPKNSPPGGGNGGNEPSPPVDNTKYNLSVTRIELYNSEGSPVGGTLQIGKSYKVNVRYKSTFNISGWAKVGLFIKNESGVKQIGDNSYMYFSPGAETQKQWNWNPGSTNGTLIAVINLDWRGGETFNPLLFEGREEVKYDDNRTYLAVDASEPVIEKPSAQQVSQSLYYHPKRIEQVWVPEVKKIRYIPADVRVKVRLMEQKQK</sequence>
<proteinExistence type="predicted"/>
<dbReference type="HOGENOM" id="CLU_686476_0_0_9"/>
<dbReference type="eggNOG" id="COG3291">
    <property type="taxonomic scope" value="Bacteria"/>
</dbReference>
<evidence type="ECO:0000313" key="2">
    <source>
        <dbReference type="EMBL" id="AEF95031.1"/>
    </source>
</evidence>
<feature type="chain" id="PRO_5003332016" evidence="1">
    <location>
        <begin position="24"/>
        <end position="401"/>
    </location>
</feature>
<protein>
    <submittedName>
        <fullName evidence="2">Uncharacterized protein</fullName>
    </submittedName>
</protein>